<dbReference type="GeneID" id="95966867"/>
<feature type="transmembrane region" description="Helical" evidence="1">
    <location>
        <begin position="68"/>
        <end position="88"/>
    </location>
</feature>
<dbReference type="Proteomes" id="UP001451606">
    <property type="component" value="Chromosome"/>
</dbReference>
<dbReference type="InterPro" id="IPR009339">
    <property type="entry name" value="DUF998"/>
</dbReference>
<organism evidence="2 3">
    <name type="scientific">Oxyplasma meridianum</name>
    <dbReference type="NCBI Taxonomy" id="3073602"/>
    <lineage>
        <taxon>Archaea</taxon>
        <taxon>Methanobacteriati</taxon>
        <taxon>Thermoplasmatota</taxon>
        <taxon>Thermoplasmata</taxon>
        <taxon>Thermoplasmatales</taxon>
        <taxon>Thermoplasmataceae</taxon>
        <taxon>Oxyplasma</taxon>
    </lineage>
</organism>
<evidence type="ECO:0000313" key="2">
    <source>
        <dbReference type="EMBL" id="WYX99609.1"/>
    </source>
</evidence>
<keyword evidence="1" id="KW-1133">Transmembrane helix</keyword>
<keyword evidence="3" id="KW-1185">Reference proteome</keyword>
<dbReference type="EMBL" id="CP133772">
    <property type="protein sequence ID" value="WYX99609.1"/>
    <property type="molecule type" value="Genomic_DNA"/>
</dbReference>
<feature type="transmembrane region" description="Helical" evidence="1">
    <location>
        <begin position="181"/>
        <end position="198"/>
    </location>
</feature>
<reference evidence="2 3" key="1">
    <citation type="submission" date="2023-09" db="EMBL/GenBank/DDBJ databases">
        <authorList>
            <person name="Golyshina O.V."/>
            <person name="Lunev E.A."/>
            <person name="Bargiela R."/>
            <person name="Gaines M.C."/>
            <person name="Daum B."/>
            <person name="Bale N.J."/>
            <person name="Koenen M."/>
            <person name="Sinninghe Damst J.S."/>
            <person name="Yakimov M."/>
            <person name="Golyshin P.N."/>
        </authorList>
    </citation>
    <scope>NUCLEOTIDE SEQUENCE [LARGE SCALE GENOMIC DNA]</scope>
    <source>
        <strain evidence="2 3">M1</strain>
    </source>
</reference>
<dbReference type="RefSeq" id="WP_393971577.1">
    <property type="nucleotide sequence ID" value="NZ_CP133772.1"/>
</dbReference>
<feature type="transmembrane region" description="Helical" evidence="1">
    <location>
        <begin position="147"/>
        <end position="169"/>
    </location>
</feature>
<accession>A0AAX4NDT2</accession>
<feature type="transmembrane region" description="Helical" evidence="1">
    <location>
        <begin position="25"/>
        <end position="48"/>
    </location>
</feature>
<gene>
    <name evidence="2" type="ORF">OXIME_000144</name>
</gene>
<dbReference type="KEGG" id="omr:OXIME_000144"/>
<evidence type="ECO:0000313" key="3">
    <source>
        <dbReference type="Proteomes" id="UP001451606"/>
    </source>
</evidence>
<protein>
    <submittedName>
        <fullName evidence="2">DUF998 domain-containing protein</fullName>
    </submittedName>
</protein>
<keyword evidence="1" id="KW-0812">Transmembrane</keyword>
<feature type="transmembrane region" description="Helical" evidence="1">
    <location>
        <begin position="95"/>
        <end position="113"/>
    </location>
</feature>
<dbReference type="Pfam" id="PF06197">
    <property type="entry name" value="DUF998"/>
    <property type="match status" value="1"/>
</dbReference>
<feature type="transmembrane region" description="Helical" evidence="1">
    <location>
        <begin position="119"/>
        <end position="140"/>
    </location>
</feature>
<name>A0AAX4NDT2_9ARCH</name>
<proteinExistence type="predicted"/>
<dbReference type="AlphaFoldDB" id="A0AAX4NDT2"/>
<keyword evidence="1" id="KW-0472">Membrane</keyword>
<evidence type="ECO:0000256" key="1">
    <source>
        <dbReference type="SAM" id="Phobius"/>
    </source>
</evidence>
<sequence length="202" mass="22312">MVTIFNKDLKHNIHMHVSGNWRMKVSGLVLFAGVAQFFLFVLIAEAIYPNYSIANNYISDLGVGSTAYIFNTSIVILGIAIIIGGFFLEKFSTQLRIVLILAGIGAMGVGIFPETTGALHTYSSLLVFLMSSIAPYFIIWKLRSTMSLLWVILGTLGLISLILYVPGVYLGLGKGGMERLIVYPNIIWVLSFSGWIFGKYDK</sequence>